<organism evidence="1 2">
    <name type="scientific">Roridomyces roridus</name>
    <dbReference type="NCBI Taxonomy" id="1738132"/>
    <lineage>
        <taxon>Eukaryota</taxon>
        <taxon>Fungi</taxon>
        <taxon>Dikarya</taxon>
        <taxon>Basidiomycota</taxon>
        <taxon>Agaricomycotina</taxon>
        <taxon>Agaricomycetes</taxon>
        <taxon>Agaricomycetidae</taxon>
        <taxon>Agaricales</taxon>
        <taxon>Marasmiineae</taxon>
        <taxon>Mycenaceae</taxon>
        <taxon>Roridomyces</taxon>
    </lineage>
</organism>
<comment type="caution">
    <text evidence="1">The sequence shown here is derived from an EMBL/GenBank/DDBJ whole genome shotgun (WGS) entry which is preliminary data.</text>
</comment>
<accession>A0AAD7BC49</accession>
<dbReference type="EMBL" id="JARKIF010000022">
    <property type="protein sequence ID" value="KAJ7616522.1"/>
    <property type="molecule type" value="Genomic_DNA"/>
</dbReference>
<keyword evidence="2" id="KW-1185">Reference proteome</keyword>
<gene>
    <name evidence="1" type="ORF">FB45DRAFT_1034839</name>
</gene>
<name>A0AAD7BC49_9AGAR</name>
<dbReference type="SUPFAM" id="SSF52058">
    <property type="entry name" value="L domain-like"/>
    <property type="match status" value="1"/>
</dbReference>
<proteinExistence type="predicted"/>
<evidence type="ECO:0008006" key="3">
    <source>
        <dbReference type="Google" id="ProtNLM"/>
    </source>
</evidence>
<protein>
    <recommendedName>
        <fullName evidence="3">F-box domain-containing protein</fullName>
    </recommendedName>
</protein>
<sequence>MDSPVSSPSLPPELEREIFELAAYCRPVSVPTLMLVAWRVHGWVKHLLLRVVLLIGDSHSREGGLWGARSYPYPSHSPISTRIPIIKECVRHLFLSGVFNDTSRHHLSAATNVEDLWLSTDATTGLREIVGSLRLRRLACDLQQIFETHRYSIDFTLPVFSRLTHLELFDRNLPPDFICGLGRIPNLTHLAFGDPDLRSKVPVILDACKLLRVLIYLEDADADSDTAMGEFAQRPTETRFVWMSCVRYIKDWQMGALTGADYWARAEDFVRKRNLREVDDGIFWIEEDDSLELP</sequence>
<dbReference type="Proteomes" id="UP001221142">
    <property type="component" value="Unassembled WGS sequence"/>
</dbReference>
<reference evidence="1" key="1">
    <citation type="submission" date="2023-03" db="EMBL/GenBank/DDBJ databases">
        <title>Massive genome expansion in bonnet fungi (Mycena s.s.) driven by repeated elements and novel gene families across ecological guilds.</title>
        <authorList>
            <consortium name="Lawrence Berkeley National Laboratory"/>
            <person name="Harder C.B."/>
            <person name="Miyauchi S."/>
            <person name="Viragh M."/>
            <person name="Kuo A."/>
            <person name="Thoen E."/>
            <person name="Andreopoulos B."/>
            <person name="Lu D."/>
            <person name="Skrede I."/>
            <person name="Drula E."/>
            <person name="Henrissat B."/>
            <person name="Morin E."/>
            <person name="Kohler A."/>
            <person name="Barry K."/>
            <person name="LaButti K."/>
            <person name="Morin E."/>
            <person name="Salamov A."/>
            <person name="Lipzen A."/>
            <person name="Mereny Z."/>
            <person name="Hegedus B."/>
            <person name="Baldrian P."/>
            <person name="Stursova M."/>
            <person name="Weitz H."/>
            <person name="Taylor A."/>
            <person name="Grigoriev I.V."/>
            <person name="Nagy L.G."/>
            <person name="Martin F."/>
            <person name="Kauserud H."/>
        </authorList>
    </citation>
    <scope>NUCLEOTIDE SEQUENCE</scope>
    <source>
        <strain evidence="1">9284</strain>
    </source>
</reference>
<evidence type="ECO:0000313" key="1">
    <source>
        <dbReference type="EMBL" id="KAJ7616522.1"/>
    </source>
</evidence>
<dbReference type="AlphaFoldDB" id="A0AAD7BC49"/>
<evidence type="ECO:0000313" key="2">
    <source>
        <dbReference type="Proteomes" id="UP001221142"/>
    </source>
</evidence>